<organism evidence="1 2">
    <name type="scientific">Anaeramoeba ignava</name>
    <name type="common">Anaerobic marine amoeba</name>
    <dbReference type="NCBI Taxonomy" id="1746090"/>
    <lineage>
        <taxon>Eukaryota</taxon>
        <taxon>Metamonada</taxon>
        <taxon>Anaeramoebidae</taxon>
        <taxon>Anaeramoeba</taxon>
    </lineage>
</organism>
<accession>A0A9Q0LC53</accession>
<keyword evidence="2" id="KW-1185">Reference proteome</keyword>
<evidence type="ECO:0000313" key="1">
    <source>
        <dbReference type="EMBL" id="KAJ5068570.1"/>
    </source>
</evidence>
<gene>
    <name evidence="1" type="ORF">M0811_02512</name>
</gene>
<evidence type="ECO:0000313" key="2">
    <source>
        <dbReference type="Proteomes" id="UP001149090"/>
    </source>
</evidence>
<dbReference type="AlphaFoldDB" id="A0A9Q0LC53"/>
<protein>
    <submittedName>
        <fullName evidence="1">Uncharacterized protein</fullName>
    </submittedName>
</protein>
<sequence length="257" mass="30156">MSTGGDAIRLILKSKFLYEYFKKHFFEEFKNPLMIGDYGSGRNEEVPMFFSIWINEYFPEFSKNIETKEIKSYIYCIDLHQTRLLSLMNKLADASILSTSRMIFSKLEDLSTKAEILDTQIKLLKKEDMNDLDLEIEKSKRIPENYFDIGVLNNDMIGFLYQYYTENSKPSNLIKCLNEIRKSQKKDSLLITTGVGLLYKNIDYIKLLKEANFEFIELIDINIKDQDQLLVITKPEEFNLSKMSLLNHYSFAVFKAI</sequence>
<dbReference type="Proteomes" id="UP001149090">
    <property type="component" value="Unassembled WGS sequence"/>
</dbReference>
<dbReference type="OrthoDB" id="10560313at2759"/>
<reference evidence="1" key="1">
    <citation type="submission" date="2022-10" db="EMBL/GenBank/DDBJ databases">
        <title>Novel sulphate-reducing endosymbionts in the free-living metamonad Anaeramoeba.</title>
        <authorList>
            <person name="Jerlstrom-Hultqvist J."/>
            <person name="Cepicka I."/>
            <person name="Gallot-Lavallee L."/>
            <person name="Salas-Leiva D."/>
            <person name="Curtis B.A."/>
            <person name="Zahonova K."/>
            <person name="Pipaliya S."/>
            <person name="Dacks J."/>
            <person name="Roger A.J."/>
        </authorList>
    </citation>
    <scope>NUCLEOTIDE SEQUENCE</scope>
    <source>
        <strain evidence="1">BMAN</strain>
    </source>
</reference>
<name>A0A9Q0LC53_ANAIG</name>
<proteinExistence type="predicted"/>
<comment type="caution">
    <text evidence="1">The sequence shown here is derived from an EMBL/GenBank/DDBJ whole genome shotgun (WGS) entry which is preliminary data.</text>
</comment>
<dbReference type="EMBL" id="JAPDFW010000114">
    <property type="protein sequence ID" value="KAJ5068570.1"/>
    <property type="molecule type" value="Genomic_DNA"/>
</dbReference>